<feature type="region of interest" description="Disordered" evidence="1">
    <location>
        <begin position="59"/>
        <end position="106"/>
    </location>
</feature>
<accession>A0A9N8DQW9</accession>
<feature type="compositionally biased region" description="Polar residues" evidence="1">
    <location>
        <begin position="59"/>
        <end position="74"/>
    </location>
</feature>
<keyword evidence="3" id="KW-1185">Reference proteome</keyword>
<sequence length="152" mass="17097">MVSRTVSAPLLKYRQALLLDSNSSFAIPDDFEVISAKITKQCLQHEGPLRVSTTLNHTTSSAATDGTQKVQLQETTSSTKKTTMTAPKRRKRRVQSGPAVQDLQRKEDLYTARIPVMIQDERGNMKLRTLREKKLEQTLHEIASKNSTSTQQ</sequence>
<dbReference type="AlphaFoldDB" id="A0A9N8DQW9"/>
<dbReference type="EMBL" id="CAICTM010000191">
    <property type="protein sequence ID" value="CAB9504304.1"/>
    <property type="molecule type" value="Genomic_DNA"/>
</dbReference>
<reference evidence="2" key="1">
    <citation type="submission" date="2020-06" db="EMBL/GenBank/DDBJ databases">
        <authorList>
            <consortium name="Plant Systems Biology data submission"/>
        </authorList>
    </citation>
    <scope>NUCLEOTIDE SEQUENCE</scope>
    <source>
        <strain evidence="2">D6</strain>
    </source>
</reference>
<name>A0A9N8DQW9_9STRA</name>
<evidence type="ECO:0000313" key="2">
    <source>
        <dbReference type="EMBL" id="CAB9504304.1"/>
    </source>
</evidence>
<organism evidence="2 3">
    <name type="scientific">Seminavis robusta</name>
    <dbReference type="NCBI Taxonomy" id="568900"/>
    <lineage>
        <taxon>Eukaryota</taxon>
        <taxon>Sar</taxon>
        <taxon>Stramenopiles</taxon>
        <taxon>Ochrophyta</taxon>
        <taxon>Bacillariophyta</taxon>
        <taxon>Bacillariophyceae</taxon>
        <taxon>Bacillariophycidae</taxon>
        <taxon>Naviculales</taxon>
        <taxon>Naviculaceae</taxon>
        <taxon>Seminavis</taxon>
    </lineage>
</organism>
<feature type="compositionally biased region" description="Low complexity" evidence="1">
    <location>
        <begin position="75"/>
        <end position="85"/>
    </location>
</feature>
<protein>
    <submittedName>
        <fullName evidence="2">Uncharacterized protein</fullName>
    </submittedName>
</protein>
<comment type="caution">
    <text evidence="2">The sequence shown here is derived from an EMBL/GenBank/DDBJ whole genome shotgun (WGS) entry which is preliminary data.</text>
</comment>
<gene>
    <name evidence="2" type="ORF">SEMRO_192_G082480.1</name>
</gene>
<evidence type="ECO:0000256" key="1">
    <source>
        <dbReference type="SAM" id="MobiDB-lite"/>
    </source>
</evidence>
<dbReference type="Proteomes" id="UP001153069">
    <property type="component" value="Unassembled WGS sequence"/>
</dbReference>
<proteinExistence type="predicted"/>
<evidence type="ECO:0000313" key="3">
    <source>
        <dbReference type="Proteomes" id="UP001153069"/>
    </source>
</evidence>